<keyword evidence="8" id="KW-0966">Cell projection</keyword>
<reference evidence="15" key="1">
    <citation type="submission" date="2025-08" db="UniProtKB">
        <authorList>
            <consortium name="RefSeq"/>
        </authorList>
    </citation>
    <scope>IDENTIFICATION</scope>
    <source>
        <tissue evidence="15">Muscle</tissue>
    </source>
</reference>
<evidence type="ECO:0000256" key="5">
    <source>
        <dbReference type="ARBA" id="ARBA00022846"/>
    </source>
</evidence>
<feature type="compositionally biased region" description="Basic and acidic residues" evidence="13">
    <location>
        <begin position="290"/>
        <end position="307"/>
    </location>
</feature>
<dbReference type="AlphaFoldDB" id="A0A7R5KR53"/>
<accession>A0A7R5KR53</accession>
<dbReference type="GO" id="GO:0045504">
    <property type="term" value="F:dynein heavy chain binding"/>
    <property type="evidence" value="ECO:0007669"/>
    <property type="project" value="TreeGrafter"/>
</dbReference>
<keyword evidence="3 12" id="KW-0853">WD repeat</keyword>
<evidence type="ECO:0000313" key="15">
    <source>
        <dbReference type="RefSeq" id="XP_039238969.1"/>
    </source>
</evidence>
<keyword evidence="6" id="KW-0969">Cilium</keyword>
<dbReference type="InterPro" id="IPR015943">
    <property type="entry name" value="WD40/YVTN_repeat-like_dom_sf"/>
</dbReference>
<feature type="region of interest" description="Disordered" evidence="13">
    <location>
        <begin position="260"/>
        <end position="307"/>
    </location>
</feature>
<evidence type="ECO:0000256" key="11">
    <source>
        <dbReference type="ARBA" id="ARBA00041557"/>
    </source>
</evidence>
<dbReference type="InterPro" id="IPR001680">
    <property type="entry name" value="WD40_rpt"/>
</dbReference>
<dbReference type="Pfam" id="PF00400">
    <property type="entry name" value="WD40"/>
    <property type="match status" value="1"/>
</dbReference>
<evidence type="ECO:0000256" key="12">
    <source>
        <dbReference type="PROSITE-ProRule" id="PRU00221"/>
    </source>
</evidence>
<dbReference type="PANTHER" id="PTHR12442">
    <property type="entry name" value="DYNEIN INTERMEDIATE CHAIN"/>
    <property type="match status" value="1"/>
</dbReference>
<feature type="compositionally biased region" description="Polar residues" evidence="13">
    <location>
        <begin position="47"/>
        <end position="60"/>
    </location>
</feature>
<gene>
    <name evidence="15" type="primary">DNAI4</name>
</gene>
<organism evidence="14 15">
    <name type="scientific">Pipra filicauda</name>
    <name type="common">Wire-tailed manakin</name>
    <dbReference type="NCBI Taxonomy" id="649802"/>
    <lineage>
        <taxon>Eukaryota</taxon>
        <taxon>Metazoa</taxon>
        <taxon>Chordata</taxon>
        <taxon>Craniata</taxon>
        <taxon>Vertebrata</taxon>
        <taxon>Euteleostomi</taxon>
        <taxon>Archelosauria</taxon>
        <taxon>Archosauria</taxon>
        <taxon>Dinosauria</taxon>
        <taxon>Saurischia</taxon>
        <taxon>Theropoda</taxon>
        <taxon>Coelurosauria</taxon>
        <taxon>Aves</taxon>
        <taxon>Neognathae</taxon>
        <taxon>Neoaves</taxon>
        <taxon>Telluraves</taxon>
        <taxon>Australaves</taxon>
        <taxon>Passeriformes</taxon>
        <taxon>Pipridae</taxon>
        <taxon>Pipra</taxon>
    </lineage>
</organism>
<dbReference type="Proteomes" id="UP000504627">
    <property type="component" value="Unplaced"/>
</dbReference>
<keyword evidence="5" id="KW-0282">Flagellum</keyword>
<dbReference type="GeneID" id="113986915"/>
<feature type="region of interest" description="Disordered" evidence="13">
    <location>
        <begin position="351"/>
        <end position="396"/>
    </location>
</feature>
<name>A0A7R5KR53_9PASS</name>
<dbReference type="SMART" id="SM00320">
    <property type="entry name" value="WD40"/>
    <property type="match status" value="4"/>
</dbReference>
<dbReference type="GO" id="GO:0005858">
    <property type="term" value="C:axonemal dynein complex"/>
    <property type="evidence" value="ECO:0007669"/>
    <property type="project" value="TreeGrafter"/>
</dbReference>
<protein>
    <recommendedName>
        <fullName evidence="10">Dynein axonemal intermediate chain 4</fullName>
    </recommendedName>
    <alternativeName>
        <fullName evidence="11">WD repeat-containing protein 78</fullName>
    </alternativeName>
</protein>
<evidence type="ECO:0000256" key="13">
    <source>
        <dbReference type="SAM" id="MobiDB-lite"/>
    </source>
</evidence>
<keyword evidence="14" id="KW-1185">Reference proteome</keyword>
<feature type="compositionally biased region" description="Basic and acidic residues" evidence="13">
    <location>
        <begin position="371"/>
        <end position="383"/>
    </location>
</feature>
<keyword evidence="7" id="KW-0206">Cytoskeleton</keyword>
<dbReference type="Gene3D" id="2.130.10.10">
    <property type="entry name" value="YVTN repeat-like/Quinoprotein amine dehydrogenase"/>
    <property type="match status" value="1"/>
</dbReference>
<dbReference type="GO" id="GO:0003341">
    <property type="term" value="P:cilium movement"/>
    <property type="evidence" value="ECO:0007669"/>
    <property type="project" value="TreeGrafter"/>
</dbReference>
<dbReference type="FunFam" id="2.130.10.10:FF:001248">
    <property type="entry name" value="WD repeat domain 78"/>
    <property type="match status" value="1"/>
</dbReference>
<dbReference type="SUPFAM" id="SSF50978">
    <property type="entry name" value="WD40 repeat-like"/>
    <property type="match status" value="1"/>
</dbReference>
<keyword evidence="2" id="KW-0963">Cytoplasm</keyword>
<feature type="region of interest" description="Disordered" evidence="13">
    <location>
        <begin position="1"/>
        <end position="137"/>
    </location>
</feature>
<keyword evidence="4" id="KW-0677">Repeat</keyword>
<evidence type="ECO:0000256" key="4">
    <source>
        <dbReference type="ARBA" id="ARBA00022737"/>
    </source>
</evidence>
<dbReference type="PROSITE" id="PS50082">
    <property type="entry name" value="WD_REPEATS_2"/>
    <property type="match status" value="2"/>
</dbReference>
<evidence type="ECO:0000256" key="9">
    <source>
        <dbReference type="ARBA" id="ARBA00024190"/>
    </source>
</evidence>
<evidence type="ECO:0000256" key="3">
    <source>
        <dbReference type="ARBA" id="ARBA00022574"/>
    </source>
</evidence>
<evidence type="ECO:0000313" key="14">
    <source>
        <dbReference type="Proteomes" id="UP000504627"/>
    </source>
</evidence>
<dbReference type="PANTHER" id="PTHR12442:SF12">
    <property type="entry name" value="DYNEIN AXONEMAL INTERMEDIATE CHAIN 4"/>
    <property type="match status" value="1"/>
</dbReference>
<evidence type="ECO:0000256" key="1">
    <source>
        <dbReference type="ARBA" id="ARBA00004611"/>
    </source>
</evidence>
<feature type="compositionally biased region" description="Polar residues" evidence="13">
    <location>
        <begin position="96"/>
        <end position="107"/>
    </location>
</feature>
<evidence type="ECO:0000256" key="10">
    <source>
        <dbReference type="ARBA" id="ARBA00040002"/>
    </source>
</evidence>
<dbReference type="InterPro" id="IPR036322">
    <property type="entry name" value="WD40_repeat_dom_sf"/>
</dbReference>
<evidence type="ECO:0000256" key="7">
    <source>
        <dbReference type="ARBA" id="ARBA00023212"/>
    </source>
</evidence>
<evidence type="ECO:0000256" key="6">
    <source>
        <dbReference type="ARBA" id="ARBA00023069"/>
    </source>
</evidence>
<feature type="repeat" description="WD" evidence="12">
    <location>
        <begin position="674"/>
        <end position="708"/>
    </location>
</feature>
<dbReference type="GO" id="GO:0045503">
    <property type="term" value="F:dynein light chain binding"/>
    <property type="evidence" value="ECO:0007669"/>
    <property type="project" value="TreeGrafter"/>
</dbReference>
<sequence>MECPRGTGPPAVREALGWHKKNSSRARAGAEGAAGAGTGGVLVTPRRGSTVSSSHRTSLASEGRPVRRGGLVGIQGPLQVFDEDGKNVTPHPLFQSDPNTATPRTYGSSSTRISHKSTSKSGLEGTAEPGSGQDPTLSLSAVQVGQEEMEEELTEADLDQRVDIYLSETDTLWMFDMPSVMVSVEAEDAGRVLERNKIYADMCKTKAGSERFEERMVQTLAGAAKNKEVQCETIIMEDKGMMVTSWDLDNSLDASEIEPASRAEGFGATTGGSSKSPTTKEQEQSVSVSSDRESAVPVRSQEEEKCHSEAILTSENLKQDLVIMERILMENIFQPKLAAYRQIPVLIEPDITSDRGDTATATEEDEEEEHDKEKKDEGKEGKGLIDPSMTINKTPEEDAAPRLEQLWSYTCDLTSGHSVSSMAWNKVNPDLLAIGYGEFDSKDQKKGLACCWSLKNPMWPERIFQCDHGVTAVDFSLASPNLLAVGTSSGSVAVYDVRSRNNAAFLDSSASLNKHTGAVWQLRWVEQDRGATEGDKKERLMCISADGRVTEWLIQQRLDCIDLMKLRRTEREKKTLPGEKERKSEAPISQQAAGMCFDFHPEDTDIYLAGTDEGHIYQCSCSGKEQILGTYRGHKGPVYRVAWNPSSTDMFLSCSADWSTILWHRDSQTPLLTFSSVKAFVHDIMWSPKSAFIFAAVKESRVEIWDLSVSIFNPVISHAANPEANLTSILFAKNTNCLLLGDSLGGVGVWELFNLDAPGSNEVGTLHDIVCPVGAV</sequence>
<evidence type="ECO:0000256" key="8">
    <source>
        <dbReference type="ARBA" id="ARBA00023273"/>
    </source>
</evidence>
<evidence type="ECO:0000256" key="2">
    <source>
        <dbReference type="ARBA" id="ARBA00022490"/>
    </source>
</evidence>
<dbReference type="GO" id="GO:0120293">
    <property type="term" value="C:dynein axonemal particle"/>
    <property type="evidence" value="ECO:0007669"/>
    <property type="project" value="UniProtKB-SubCell"/>
</dbReference>
<dbReference type="InParanoid" id="A0A7R5KR53"/>
<comment type="subcellular location">
    <subcellularLocation>
        <location evidence="1">Cytoplasm</location>
        <location evidence="1">Cytoskeleton</location>
        <location evidence="1">Flagellum axoneme</location>
    </subcellularLocation>
    <subcellularLocation>
        <location evidence="9">Dynein axonemal particle</location>
    </subcellularLocation>
</comment>
<dbReference type="CTD" id="79819"/>
<dbReference type="RefSeq" id="XP_039238969.1">
    <property type="nucleotide sequence ID" value="XM_039383035.1"/>
</dbReference>
<feature type="repeat" description="WD" evidence="12">
    <location>
        <begin position="631"/>
        <end position="673"/>
    </location>
</feature>
<proteinExistence type="predicted"/>
<dbReference type="InterPro" id="IPR050687">
    <property type="entry name" value="Dynein_IC"/>
</dbReference>